<evidence type="ECO:0000256" key="5">
    <source>
        <dbReference type="ARBA" id="ARBA00022645"/>
    </source>
</evidence>
<feature type="compositionally biased region" description="Low complexity" evidence="17">
    <location>
        <begin position="743"/>
        <end position="755"/>
    </location>
</feature>
<evidence type="ECO:0000256" key="16">
    <source>
        <dbReference type="ARBA" id="ARBA00049902"/>
    </source>
</evidence>
<accession>A0A1F4UQT0</accession>
<evidence type="ECO:0000256" key="12">
    <source>
        <dbReference type="ARBA" id="ARBA00023136"/>
    </source>
</evidence>
<dbReference type="InterPro" id="IPR001460">
    <property type="entry name" value="PCN-bd_Tpept"/>
</dbReference>
<keyword evidence="10" id="KW-0133">Cell shape</keyword>
<keyword evidence="4" id="KW-1003">Cell membrane</keyword>
<dbReference type="Pfam" id="PF00912">
    <property type="entry name" value="Transgly"/>
    <property type="match status" value="1"/>
</dbReference>
<dbReference type="Proteomes" id="UP000176444">
    <property type="component" value="Unassembled WGS sequence"/>
</dbReference>
<dbReference type="Gene3D" id="3.40.710.10">
    <property type="entry name" value="DD-peptidase/beta-lactamase superfamily"/>
    <property type="match status" value="1"/>
</dbReference>
<organism evidence="21 22">
    <name type="scientific">candidate division WWE3 bacterium RIFCSPHIGHO2_01_FULL_35_17</name>
    <dbReference type="NCBI Taxonomy" id="1802614"/>
    <lineage>
        <taxon>Bacteria</taxon>
        <taxon>Katanobacteria</taxon>
    </lineage>
</organism>
<dbReference type="NCBIfam" id="TIGR02074">
    <property type="entry name" value="PBP_1a_fam"/>
    <property type="match status" value="1"/>
</dbReference>
<dbReference type="PANTHER" id="PTHR32282:SF11">
    <property type="entry name" value="PENICILLIN-BINDING PROTEIN 1B"/>
    <property type="match status" value="1"/>
</dbReference>
<evidence type="ECO:0000256" key="14">
    <source>
        <dbReference type="ARBA" id="ARBA00023316"/>
    </source>
</evidence>
<dbReference type="InterPro" id="IPR023346">
    <property type="entry name" value="Lysozyme-like_dom_sf"/>
</dbReference>
<feature type="domain" description="Glycosyl transferase family 51" evidence="20">
    <location>
        <begin position="74"/>
        <end position="248"/>
    </location>
</feature>
<dbReference type="AlphaFoldDB" id="A0A1F4UQT0"/>
<keyword evidence="13" id="KW-0511">Multifunctional enzyme</keyword>
<evidence type="ECO:0000256" key="15">
    <source>
        <dbReference type="ARBA" id="ARBA00034000"/>
    </source>
</evidence>
<feature type="transmembrane region" description="Helical" evidence="18">
    <location>
        <begin position="26"/>
        <end position="45"/>
    </location>
</feature>
<dbReference type="EMBL" id="MEUX01000019">
    <property type="protein sequence ID" value="OGC47318.1"/>
    <property type="molecule type" value="Genomic_DNA"/>
</dbReference>
<dbReference type="PANTHER" id="PTHR32282">
    <property type="entry name" value="BINDING PROTEIN TRANSPEPTIDASE, PUTATIVE-RELATED"/>
    <property type="match status" value="1"/>
</dbReference>
<feature type="compositionally biased region" description="Low complexity" evidence="17">
    <location>
        <begin position="765"/>
        <end position="775"/>
    </location>
</feature>
<evidence type="ECO:0000256" key="9">
    <source>
        <dbReference type="ARBA" id="ARBA00022801"/>
    </source>
</evidence>
<dbReference type="SUPFAM" id="SSF56601">
    <property type="entry name" value="beta-lactamase/transpeptidase-like"/>
    <property type="match status" value="1"/>
</dbReference>
<evidence type="ECO:0000256" key="17">
    <source>
        <dbReference type="SAM" id="MobiDB-lite"/>
    </source>
</evidence>
<reference evidence="21 22" key="1">
    <citation type="journal article" date="2016" name="Nat. Commun.">
        <title>Thousands of microbial genomes shed light on interconnected biogeochemical processes in an aquifer system.</title>
        <authorList>
            <person name="Anantharaman K."/>
            <person name="Brown C.T."/>
            <person name="Hug L.A."/>
            <person name="Sharon I."/>
            <person name="Castelle C.J."/>
            <person name="Probst A.J."/>
            <person name="Thomas B.C."/>
            <person name="Singh A."/>
            <person name="Wilkins M.J."/>
            <person name="Karaoz U."/>
            <person name="Brodie E.L."/>
            <person name="Williams K.H."/>
            <person name="Hubbard S.S."/>
            <person name="Banfield J.F."/>
        </authorList>
    </citation>
    <scope>NUCLEOTIDE SEQUENCE [LARGE SCALE GENOMIC DNA]</scope>
</reference>
<dbReference type="FunFam" id="1.10.3810.10:FF:000001">
    <property type="entry name" value="Penicillin-binding protein 1A"/>
    <property type="match status" value="1"/>
</dbReference>
<dbReference type="GO" id="GO:0009252">
    <property type="term" value="P:peptidoglycan biosynthetic process"/>
    <property type="evidence" value="ECO:0007669"/>
    <property type="project" value="UniProtKB-KW"/>
</dbReference>
<dbReference type="InterPro" id="IPR050396">
    <property type="entry name" value="Glycosyltr_51/Transpeptidase"/>
</dbReference>
<comment type="similarity">
    <text evidence="2">In the C-terminal section; belongs to the transpeptidase family.</text>
</comment>
<dbReference type="GO" id="GO:0009002">
    <property type="term" value="F:serine-type D-Ala-D-Ala carboxypeptidase activity"/>
    <property type="evidence" value="ECO:0007669"/>
    <property type="project" value="UniProtKB-EC"/>
</dbReference>
<dbReference type="Gene3D" id="1.10.3810.10">
    <property type="entry name" value="Biosynthetic peptidoglycan transglycosylase-like"/>
    <property type="match status" value="1"/>
</dbReference>
<evidence type="ECO:0000256" key="1">
    <source>
        <dbReference type="ARBA" id="ARBA00004236"/>
    </source>
</evidence>
<evidence type="ECO:0000256" key="7">
    <source>
        <dbReference type="ARBA" id="ARBA00022676"/>
    </source>
</evidence>
<dbReference type="GO" id="GO:0005886">
    <property type="term" value="C:plasma membrane"/>
    <property type="evidence" value="ECO:0007669"/>
    <property type="project" value="UniProtKB-SubCell"/>
</dbReference>
<evidence type="ECO:0000256" key="4">
    <source>
        <dbReference type="ARBA" id="ARBA00022475"/>
    </source>
</evidence>
<dbReference type="InterPro" id="IPR036950">
    <property type="entry name" value="PBP_transglycosylase"/>
</dbReference>
<evidence type="ECO:0000256" key="13">
    <source>
        <dbReference type="ARBA" id="ARBA00023268"/>
    </source>
</evidence>
<comment type="catalytic activity">
    <reaction evidence="15">
        <text>Preferential cleavage: (Ac)2-L-Lys-D-Ala-|-D-Ala. Also transpeptidation of peptidyl-alanyl moieties that are N-acyl substituents of D-alanine.</text>
        <dbReference type="EC" id="3.4.16.4"/>
    </reaction>
</comment>
<evidence type="ECO:0000313" key="22">
    <source>
        <dbReference type="Proteomes" id="UP000176444"/>
    </source>
</evidence>
<gene>
    <name evidence="21" type="ORF">A2713_00415</name>
</gene>
<comment type="catalytic activity">
    <reaction evidence="16">
        <text>[GlcNAc-(1-&gt;4)-Mur2Ac(oyl-L-Ala-gamma-D-Glu-L-Lys-D-Ala-D-Ala)](n)-di-trans,octa-cis-undecaprenyl diphosphate + beta-D-GlcNAc-(1-&gt;4)-Mur2Ac(oyl-L-Ala-gamma-D-Glu-L-Lys-D-Ala-D-Ala)-di-trans,octa-cis-undecaprenyl diphosphate = [GlcNAc-(1-&gt;4)-Mur2Ac(oyl-L-Ala-gamma-D-Glu-L-Lys-D-Ala-D-Ala)](n+1)-di-trans,octa-cis-undecaprenyl diphosphate + di-trans,octa-cis-undecaprenyl diphosphate + H(+)</text>
        <dbReference type="Rhea" id="RHEA:23708"/>
        <dbReference type="Rhea" id="RHEA-COMP:9602"/>
        <dbReference type="Rhea" id="RHEA-COMP:9603"/>
        <dbReference type="ChEBI" id="CHEBI:15378"/>
        <dbReference type="ChEBI" id="CHEBI:58405"/>
        <dbReference type="ChEBI" id="CHEBI:60033"/>
        <dbReference type="ChEBI" id="CHEBI:78435"/>
        <dbReference type="EC" id="2.4.99.28"/>
    </reaction>
</comment>
<evidence type="ECO:0000259" key="19">
    <source>
        <dbReference type="Pfam" id="PF00905"/>
    </source>
</evidence>
<evidence type="ECO:0000256" key="11">
    <source>
        <dbReference type="ARBA" id="ARBA00022984"/>
    </source>
</evidence>
<dbReference type="InterPro" id="IPR012338">
    <property type="entry name" value="Beta-lactam/transpept-like"/>
</dbReference>
<keyword evidence="5" id="KW-0121">Carboxypeptidase</keyword>
<comment type="similarity">
    <text evidence="3">In the N-terminal section; belongs to the glycosyltransferase 51 family.</text>
</comment>
<evidence type="ECO:0000256" key="3">
    <source>
        <dbReference type="ARBA" id="ARBA00007739"/>
    </source>
</evidence>
<keyword evidence="14" id="KW-0961">Cell wall biogenesis/degradation</keyword>
<keyword evidence="9" id="KW-0378">Hydrolase</keyword>
<evidence type="ECO:0000256" key="10">
    <source>
        <dbReference type="ARBA" id="ARBA00022960"/>
    </source>
</evidence>
<dbReference type="GO" id="GO:0008955">
    <property type="term" value="F:peptidoglycan glycosyltransferase activity"/>
    <property type="evidence" value="ECO:0007669"/>
    <property type="project" value="UniProtKB-EC"/>
</dbReference>
<dbReference type="GO" id="GO:0008360">
    <property type="term" value="P:regulation of cell shape"/>
    <property type="evidence" value="ECO:0007669"/>
    <property type="project" value="UniProtKB-KW"/>
</dbReference>
<evidence type="ECO:0000313" key="21">
    <source>
        <dbReference type="EMBL" id="OGC47318.1"/>
    </source>
</evidence>
<keyword evidence="7" id="KW-0328">Glycosyltransferase</keyword>
<keyword evidence="12 18" id="KW-0472">Membrane</keyword>
<comment type="subcellular location">
    <subcellularLocation>
        <location evidence="1">Cell membrane</location>
    </subcellularLocation>
</comment>
<sequence length="775" mass="86049">MTKFRRPSRRRRYSSSIYLYNKIARLAFFSLIGFFIFAFIAFFWFSRDLPTPGKLSASNFSQSTRIFDRNGILLYDIYRDENRTYITLDQIPKKLQEATIAIEDKDFYQNQGFSIIGYLRAFRNAILSRRIAGGGSTLTQQLVKNTLLSSEQTVARKIKEFILAIQVDRKYTKNQILELYLNATPYGGTTVGVEAAAERYFGKKAKDLDLTESVILAGLPQRPSYFSPYGQNQKAYIERSKQVLRRMQEDNYITRKQELDTIKKLSSVEFLKETHAIKAPHFSFYIKDLLIKKFGENVVEQGGLQVTTTLDYKLEAKAEEIVREEVKNAKGLKVGNGASVVLDAKSGEILSMVGSRDFFEDGQFNVITQALRQPGSSIKPIAYATALERGYTGASLIMDTKTIFPNPGEAKDYEPTNYDGKFHGPLQLRFALGSSINIPAVKLLSLIGVKNMLETAYSMGISTFAPTNENVNRFGLSLTLGGGEVKPLDLAAAYTAFANKGLSSNPIAILKVTDPKGKVLFEQKEANRKQALSPEVAFIISHILSDNNARLITFGVNSYLNVSGKSIAVKTGTTDDKRDNWTIGWTPSVLVATWVGNNDNSPMGNVASGVTGAAPIWRRIIMEALRNKAQEDFVKPDNIIAVTVDSLGGGLPVDGQPTRSEYFIKGTEPQGPSSIYKTIKISKADGNKIASQSEIDKNEYDIKKFIVFHEDDPTAGGGKNRWQEGIDQWINENHKDDPLYHPPTETSTRVVTDTPTPTPSPTQTPTPTITPALAP</sequence>
<keyword evidence="11" id="KW-0573">Peptidoglycan synthesis</keyword>
<comment type="caution">
    <text evidence="21">The sequence shown here is derived from an EMBL/GenBank/DDBJ whole genome shotgun (WGS) entry which is preliminary data.</text>
</comment>
<evidence type="ECO:0000259" key="20">
    <source>
        <dbReference type="Pfam" id="PF00912"/>
    </source>
</evidence>
<evidence type="ECO:0000256" key="6">
    <source>
        <dbReference type="ARBA" id="ARBA00022670"/>
    </source>
</evidence>
<keyword evidence="6" id="KW-0645">Protease</keyword>
<keyword evidence="18" id="KW-1133">Transmembrane helix</keyword>
<keyword evidence="8" id="KW-0808">Transferase</keyword>
<evidence type="ECO:0000256" key="8">
    <source>
        <dbReference type="ARBA" id="ARBA00022679"/>
    </source>
</evidence>
<proteinExistence type="inferred from homology"/>
<dbReference type="GO" id="GO:0071555">
    <property type="term" value="P:cell wall organization"/>
    <property type="evidence" value="ECO:0007669"/>
    <property type="project" value="UniProtKB-KW"/>
</dbReference>
<dbReference type="Pfam" id="PF00905">
    <property type="entry name" value="Transpeptidase"/>
    <property type="match status" value="1"/>
</dbReference>
<evidence type="ECO:0000256" key="18">
    <source>
        <dbReference type="SAM" id="Phobius"/>
    </source>
</evidence>
<evidence type="ECO:0000256" key="2">
    <source>
        <dbReference type="ARBA" id="ARBA00007090"/>
    </source>
</evidence>
<dbReference type="SUPFAM" id="SSF53955">
    <property type="entry name" value="Lysozyme-like"/>
    <property type="match status" value="1"/>
</dbReference>
<dbReference type="GO" id="GO:0008658">
    <property type="term" value="F:penicillin binding"/>
    <property type="evidence" value="ECO:0007669"/>
    <property type="project" value="InterPro"/>
</dbReference>
<name>A0A1F4UQT0_UNCKA</name>
<feature type="domain" description="Penicillin-binding protein transpeptidase" evidence="19">
    <location>
        <begin position="337"/>
        <end position="600"/>
    </location>
</feature>
<dbReference type="InterPro" id="IPR001264">
    <property type="entry name" value="Glyco_trans_51"/>
</dbReference>
<dbReference type="GO" id="GO:0006508">
    <property type="term" value="P:proteolysis"/>
    <property type="evidence" value="ECO:0007669"/>
    <property type="project" value="UniProtKB-KW"/>
</dbReference>
<keyword evidence="18" id="KW-0812">Transmembrane</keyword>
<feature type="region of interest" description="Disordered" evidence="17">
    <location>
        <begin position="730"/>
        <end position="775"/>
    </location>
</feature>
<protein>
    <submittedName>
        <fullName evidence="21">Uncharacterized protein</fullName>
    </submittedName>
</protein>
<dbReference type="GO" id="GO:0030288">
    <property type="term" value="C:outer membrane-bounded periplasmic space"/>
    <property type="evidence" value="ECO:0007669"/>
    <property type="project" value="TreeGrafter"/>
</dbReference>